<evidence type="ECO:0000256" key="2">
    <source>
        <dbReference type="ARBA" id="ARBA00023242"/>
    </source>
</evidence>
<name>A0A182QNZ3_9DIPT</name>
<dbReference type="AlphaFoldDB" id="A0A182QNZ3"/>
<reference evidence="6" key="1">
    <citation type="submission" date="2014-01" db="EMBL/GenBank/DDBJ databases">
        <title>The Genome Sequence of Anopheles farauti FAR1 (V2).</title>
        <authorList>
            <consortium name="The Broad Institute Genomics Platform"/>
            <person name="Neafsey D.E."/>
            <person name="Besansky N."/>
            <person name="Howell P."/>
            <person name="Walton C."/>
            <person name="Young S.K."/>
            <person name="Zeng Q."/>
            <person name="Gargeya S."/>
            <person name="Fitzgerald M."/>
            <person name="Haas B."/>
            <person name="Abouelleil A."/>
            <person name="Allen A.W."/>
            <person name="Alvarado L."/>
            <person name="Arachchi H.M."/>
            <person name="Berlin A.M."/>
            <person name="Chapman S.B."/>
            <person name="Gainer-Dewar J."/>
            <person name="Goldberg J."/>
            <person name="Griggs A."/>
            <person name="Gujja S."/>
            <person name="Hansen M."/>
            <person name="Howarth C."/>
            <person name="Imamovic A."/>
            <person name="Ireland A."/>
            <person name="Larimer J."/>
            <person name="McCowan C."/>
            <person name="Murphy C."/>
            <person name="Pearson M."/>
            <person name="Poon T.W."/>
            <person name="Priest M."/>
            <person name="Roberts A."/>
            <person name="Saif S."/>
            <person name="Shea T."/>
            <person name="Sisk P."/>
            <person name="Sykes S."/>
            <person name="Wortman J."/>
            <person name="Nusbaum C."/>
            <person name="Birren B."/>
        </authorList>
    </citation>
    <scope>NUCLEOTIDE SEQUENCE [LARGE SCALE GENOMIC DNA]</scope>
    <source>
        <strain evidence="6">FAR1</strain>
    </source>
</reference>
<evidence type="ECO:0000256" key="3">
    <source>
        <dbReference type="SAM" id="MobiDB-lite"/>
    </source>
</evidence>
<dbReference type="Pfam" id="PF00385">
    <property type="entry name" value="Chromo"/>
    <property type="match status" value="1"/>
</dbReference>
<feature type="region of interest" description="Disordered" evidence="3">
    <location>
        <begin position="477"/>
        <end position="503"/>
    </location>
</feature>
<dbReference type="PROSITE" id="PS50013">
    <property type="entry name" value="CHROMO_2"/>
    <property type="match status" value="1"/>
</dbReference>
<dbReference type="InterPro" id="IPR051219">
    <property type="entry name" value="Heterochromatin_chromo-domain"/>
</dbReference>
<organism evidence="5 6">
    <name type="scientific">Anopheles farauti</name>
    <dbReference type="NCBI Taxonomy" id="69004"/>
    <lineage>
        <taxon>Eukaryota</taxon>
        <taxon>Metazoa</taxon>
        <taxon>Ecdysozoa</taxon>
        <taxon>Arthropoda</taxon>
        <taxon>Hexapoda</taxon>
        <taxon>Insecta</taxon>
        <taxon>Pterygota</taxon>
        <taxon>Neoptera</taxon>
        <taxon>Endopterygota</taxon>
        <taxon>Diptera</taxon>
        <taxon>Nematocera</taxon>
        <taxon>Culicoidea</taxon>
        <taxon>Culicidae</taxon>
        <taxon>Anophelinae</taxon>
        <taxon>Anopheles</taxon>
    </lineage>
</organism>
<keyword evidence="2" id="KW-0539">Nucleus</keyword>
<feature type="compositionally biased region" description="Polar residues" evidence="3">
    <location>
        <begin position="210"/>
        <end position="224"/>
    </location>
</feature>
<feature type="region of interest" description="Disordered" evidence="3">
    <location>
        <begin position="378"/>
        <end position="422"/>
    </location>
</feature>
<dbReference type="GO" id="GO:0005694">
    <property type="term" value="C:chromosome"/>
    <property type="evidence" value="ECO:0007669"/>
    <property type="project" value="UniProtKB-ARBA"/>
</dbReference>
<feature type="region of interest" description="Disordered" evidence="3">
    <location>
        <begin position="720"/>
        <end position="802"/>
    </location>
</feature>
<comment type="subcellular location">
    <subcellularLocation>
        <location evidence="1">Nucleus</location>
    </subcellularLocation>
</comment>
<dbReference type="EMBL" id="AXCN02001677">
    <property type="status" value="NOT_ANNOTATED_CDS"/>
    <property type="molecule type" value="Genomic_DNA"/>
</dbReference>
<feature type="compositionally biased region" description="Low complexity" evidence="3">
    <location>
        <begin position="720"/>
        <end position="732"/>
    </location>
</feature>
<evidence type="ECO:0000313" key="5">
    <source>
        <dbReference type="EnsemblMetazoa" id="AFAF013989-PA"/>
    </source>
</evidence>
<dbReference type="SMART" id="SM00298">
    <property type="entry name" value="CHROMO"/>
    <property type="match status" value="1"/>
</dbReference>
<dbReference type="GO" id="GO:0005634">
    <property type="term" value="C:nucleus"/>
    <property type="evidence" value="ECO:0007669"/>
    <property type="project" value="UniProtKB-SubCell"/>
</dbReference>
<keyword evidence="6" id="KW-1185">Reference proteome</keyword>
<dbReference type="STRING" id="69004.A0A182QNZ3"/>
<evidence type="ECO:0000256" key="1">
    <source>
        <dbReference type="ARBA" id="ARBA00004123"/>
    </source>
</evidence>
<evidence type="ECO:0000259" key="4">
    <source>
        <dbReference type="PROSITE" id="PS50013"/>
    </source>
</evidence>
<dbReference type="InterPro" id="IPR000953">
    <property type="entry name" value="Chromo/chromo_shadow_dom"/>
</dbReference>
<feature type="compositionally biased region" description="Polar residues" evidence="3">
    <location>
        <begin position="489"/>
        <end position="499"/>
    </location>
</feature>
<feature type="region of interest" description="Disordered" evidence="3">
    <location>
        <begin position="623"/>
        <end position="646"/>
    </location>
</feature>
<feature type="domain" description="Chromo" evidence="4">
    <location>
        <begin position="242"/>
        <end position="303"/>
    </location>
</feature>
<proteinExistence type="predicted"/>
<protein>
    <recommendedName>
        <fullName evidence="4">Chromo domain-containing protein</fullName>
    </recommendedName>
</protein>
<feature type="region of interest" description="Disordered" evidence="3">
    <location>
        <begin position="304"/>
        <end position="345"/>
    </location>
</feature>
<dbReference type="EnsemblMetazoa" id="AFAF013989-RA">
    <property type="protein sequence ID" value="AFAF013989-PA"/>
    <property type="gene ID" value="AFAF013989"/>
</dbReference>
<accession>A0A182QNZ3</accession>
<dbReference type="PANTHER" id="PTHR22812">
    <property type="entry name" value="CHROMOBOX PROTEIN"/>
    <property type="match status" value="1"/>
</dbReference>
<sequence length="980" mass="102539">MGKEIDPADIGKHPDLIKKAQSEIAHCDVLVCGRCHTVFHLIELFREHKESEPDCKRSSTSTLHECGEAQAKVWAFLLWKSVQRSAAGEERSPTGTNNSWKLYQAWVKLEESVRDTWIVAGKTIQSFSKTGAGSLQEMPVKITKTIVETPNESQDKKPTGIVSAGNALNRIGASGIRKPGVEPTKPSTVETPKNRIIVGASGKKPDSATPLKSTGITASSTTPAKRSFATRTHPKTGVFSEEEVEKILAKRFSPIIKMHEYLVKWSKMANDQNTWEPLTHLHSCQSILEHFEVQLAKQKEQRAATAARALQQQREGKGLGAGSTTTTSSTSPVKSSPVSGIISNAGSNVVTAGNQLRPIRTTKATAMDRVKLWASGESVEDGTGVGMKRKLDDGESDAGLNDSDGVDASKKPRTDSTSAVSEALSKVSQSGSVKIMSVSGQVAAANKTGGAVNGTTGSSPKDANAADVVILKSPKDGVTTGITKKPTGVSVSPGTSPINRLSPRTGDAAKIKIVTKTEPGTVHGIFKIKSEPTGTSPQSSPKAVAGAGAVATATTVTSRPITISTSSSSTDSSGVTTRFIRRNVDGTEQLVKQTIRKAPRMVPATNATTPGVRPGVGTPVAIKSSTTGGTPVPKITTSSAIGQQQRGTINSPRIISTTQTNRVGPGGKIVTSAGAPGTVVRTSTVTRTPGATAAQQQQPAASEQKINALRRQGLNVVKRVVTGTGTPVPQTTIKKSEDDEAELMSERPATPPSPTPQQVLCPYTGKLLTEGEVSEPLPSPKAEAEEEKAEEKKPDTDGGAAGEADTQVQQLLTNEDGSPIFMAGEDGTLYQVAGKNAEGQTILIAQGADGEQHVLVTSQESEDVVASAAGTAGADGAAGGEAGSGVLTLDAAVSEAVAVPQEGQELTEEQAAQLQQSVDTNQELAVQTEESQDTQITAEVVQTDQPSPGGTRRVVLLLPDGSFMMTEVNDEQYQSLNLVN</sequence>
<dbReference type="SUPFAM" id="SSF54160">
    <property type="entry name" value="Chromo domain-like"/>
    <property type="match status" value="1"/>
</dbReference>
<reference evidence="5" key="2">
    <citation type="submission" date="2020-05" db="UniProtKB">
        <authorList>
            <consortium name="EnsemblMetazoa"/>
        </authorList>
    </citation>
    <scope>IDENTIFICATION</scope>
    <source>
        <strain evidence="5">FAR1</strain>
    </source>
</reference>
<feature type="region of interest" description="Disordered" evidence="3">
    <location>
        <begin position="199"/>
        <end position="228"/>
    </location>
</feature>
<feature type="compositionally biased region" description="Low complexity" evidence="3">
    <location>
        <begin position="323"/>
        <end position="339"/>
    </location>
</feature>
<dbReference type="Proteomes" id="UP000075886">
    <property type="component" value="Unassembled WGS sequence"/>
</dbReference>
<feature type="compositionally biased region" description="Low complexity" evidence="3">
    <location>
        <begin position="304"/>
        <end position="313"/>
    </location>
</feature>
<dbReference type="VEuPathDB" id="VectorBase:AFAF013989"/>
<dbReference type="InterPro" id="IPR023780">
    <property type="entry name" value="Chromo_domain"/>
</dbReference>
<dbReference type="Gene3D" id="2.40.50.40">
    <property type="match status" value="1"/>
</dbReference>
<dbReference type="InterPro" id="IPR016197">
    <property type="entry name" value="Chromo-like_dom_sf"/>
</dbReference>
<evidence type="ECO:0000313" key="6">
    <source>
        <dbReference type="Proteomes" id="UP000075886"/>
    </source>
</evidence>